<comment type="catalytic activity">
    <reaction evidence="3">
        <text>L-allo-threonine + NADP(+) = aminoacetone + CO2 + NADPH</text>
        <dbReference type="Rhea" id="RHEA:43524"/>
        <dbReference type="ChEBI" id="CHEBI:16526"/>
        <dbReference type="ChEBI" id="CHEBI:57783"/>
        <dbReference type="ChEBI" id="CHEBI:58320"/>
        <dbReference type="ChEBI" id="CHEBI:58349"/>
        <dbReference type="ChEBI" id="CHEBI:58585"/>
        <dbReference type="EC" id="1.1.1.381"/>
    </reaction>
</comment>
<evidence type="ECO:0000256" key="4">
    <source>
        <dbReference type="ARBA" id="ARBA00044050"/>
    </source>
</evidence>
<gene>
    <name evidence="11" type="ORF">H9890_03900</name>
</gene>
<evidence type="ECO:0000256" key="3">
    <source>
        <dbReference type="ARBA" id="ARBA00043812"/>
    </source>
</evidence>
<protein>
    <recommendedName>
        <fullName evidence="6">NADP-dependent 3-hydroxy acid dehydrogenase YdfG</fullName>
        <ecNumber evidence="4">1.1.1.298</ecNumber>
        <ecNumber evidence="5">1.1.1.381</ecNumber>
    </recommendedName>
    <alternativeName>
        <fullName evidence="8">L-allo-threonine dehydrogenase</fullName>
    </alternativeName>
    <alternativeName>
        <fullName evidence="7">Malonic semialdehyde reductase</fullName>
    </alternativeName>
</protein>
<dbReference type="EC" id="1.1.1.298" evidence="4"/>
<dbReference type="PROSITE" id="PS00061">
    <property type="entry name" value="ADH_SHORT"/>
    <property type="match status" value="1"/>
</dbReference>
<evidence type="ECO:0000256" key="10">
    <source>
        <dbReference type="ARBA" id="ARBA00047274"/>
    </source>
</evidence>
<evidence type="ECO:0000256" key="8">
    <source>
        <dbReference type="ARBA" id="ARBA00044349"/>
    </source>
</evidence>
<dbReference type="EMBL" id="DXHQ01000044">
    <property type="protein sequence ID" value="HIW08532.1"/>
    <property type="molecule type" value="Genomic_DNA"/>
</dbReference>
<proteinExistence type="inferred from homology"/>
<dbReference type="Gene3D" id="3.40.50.720">
    <property type="entry name" value="NAD(P)-binding Rossmann-like Domain"/>
    <property type="match status" value="1"/>
</dbReference>
<evidence type="ECO:0000256" key="1">
    <source>
        <dbReference type="ARBA" id="ARBA00006484"/>
    </source>
</evidence>
<name>A0A9D1QAD2_9FIRM</name>
<evidence type="ECO:0000256" key="6">
    <source>
        <dbReference type="ARBA" id="ARBA00044065"/>
    </source>
</evidence>
<sequence>MKIAVVTGASSGLGREFVRQLARQEKQLEEIWVIARRQPQLEALRRESPVPLRVLAMDLAADGAAGRLEAALAAARPEVSVLVCAAGFGRMGDYRQVSRQDSAAIIRLNCTAAVEVTMACLPYMKAGGRILEICSTAAFQPFPYLNVYAASKAFLYRYSLALGRELRRRRITVTAVCPYWVKDTAFIPTATPAAGTPAVRHFPLASRSRRVVARALLDSRRGRAVSTPGPVCTFHRAAAKALPAGILMSAWEVLRKI</sequence>
<dbReference type="SUPFAM" id="SSF51735">
    <property type="entry name" value="NAD(P)-binding Rossmann-fold domains"/>
    <property type="match status" value="1"/>
</dbReference>
<evidence type="ECO:0000256" key="5">
    <source>
        <dbReference type="ARBA" id="ARBA00044059"/>
    </source>
</evidence>
<dbReference type="InterPro" id="IPR036291">
    <property type="entry name" value="NAD(P)-bd_dom_sf"/>
</dbReference>
<comment type="function">
    <text evidence="9">NADP-dependent dehydrogenase with broad substrate specificity acting on 3-hydroxy acids. Catalyzes the NADP-dependent oxidation of L-allo-threonine to L-2-amino-3-keto-butyrate, which is spontaneously decarboxylated into aminoacetone. Also acts on D-threonine, L-serine, D-serine, D-3-hydroxyisobutyrate, L-3-hydroxyisobutyrate, D-glycerate and L-glycerate. Able to catalyze the reduction of the malonic semialdehyde to 3-hydroxypropionic acid. YdfG is apparently supplementing RutE, the presumed malonic semialdehyde reductase involved in pyrimidine degradation since both are able to detoxify malonic semialdehyde.</text>
</comment>
<dbReference type="InterPro" id="IPR020904">
    <property type="entry name" value="Sc_DH/Rdtase_CS"/>
</dbReference>
<evidence type="ECO:0000256" key="7">
    <source>
        <dbReference type="ARBA" id="ARBA00044271"/>
    </source>
</evidence>
<evidence type="ECO:0000313" key="12">
    <source>
        <dbReference type="Proteomes" id="UP000823933"/>
    </source>
</evidence>
<dbReference type="PANTHER" id="PTHR43086">
    <property type="entry name" value="VERY-LONG-CHAIN 3-OXOOACYL-COA REDUCTASE"/>
    <property type="match status" value="1"/>
</dbReference>
<dbReference type="EC" id="1.1.1.381" evidence="5"/>
<reference evidence="11" key="2">
    <citation type="submission" date="2021-04" db="EMBL/GenBank/DDBJ databases">
        <authorList>
            <person name="Gilroy R."/>
        </authorList>
    </citation>
    <scope>NUCLEOTIDE SEQUENCE</scope>
    <source>
        <strain evidence="11">ChiHcolR34-3080</strain>
    </source>
</reference>
<evidence type="ECO:0000256" key="2">
    <source>
        <dbReference type="ARBA" id="ARBA00023002"/>
    </source>
</evidence>
<dbReference type="Proteomes" id="UP000823933">
    <property type="component" value="Unassembled WGS sequence"/>
</dbReference>
<keyword evidence="2" id="KW-0560">Oxidoreductase</keyword>
<organism evidence="11 12">
    <name type="scientific">Candidatus Faecalibacterium intestinigallinarum</name>
    <dbReference type="NCBI Taxonomy" id="2838581"/>
    <lineage>
        <taxon>Bacteria</taxon>
        <taxon>Bacillati</taxon>
        <taxon>Bacillota</taxon>
        <taxon>Clostridia</taxon>
        <taxon>Eubacteriales</taxon>
        <taxon>Oscillospiraceae</taxon>
        <taxon>Faecalibacterium</taxon>
    </lineage>
</organism>
<dbReference type="Pfam" id="PF00106">
    <property type="entry name" value="adh_short"/>
    <property type="match status" value="1"/>
</dbReference>
<accession>A0A9D1QAD2</accession>
<reference evidence="11" key="1">
    <citation type="journal article" date="2021" name="PeerJ">
        <title>Extensive microbial diversity within the chicken gut microbiome revealed by metagenomics and culture.</title>
        <authorList>
            <person name="Gilroy R."/>
            <person name="Ravi A."/>
            <person name="Getino M."/>
            <person name="Pursley I."/>
            <person name="Horton D.L."/>
            <person name="Alikhan N.F."/>
            <person name="Baker D."/>
            <person name="Gharbi K."/>
            <person name="Hall N."/>
            <person name="Watson M."/>
            <person name="Adriaenssens E.M."/>
            <person name="Foster-Nyarko E."/>
            <person name="Jarju S."/>
            <person name="Secka A."/>
            <person name="Antonio M."/>
            <person name="Oren A."/>
            <person name="Chaudhuri R.R."/>
            <person name="La Ragione R."/>
            <person name="Hildebrand F."/>
            <person name="Pallen M.J."/>
        </authorList>
    </citation>
    <scope>NUCLEOTIDE SEQUENCE</scope>
    <source>
        <strain evidence="11">ChiHcolR34-3080</strain>
    </source>
</reference>
<dbReference type="InterPro" id="IPR002347">
    <property type="entry name" value="SDR_fam"/>
</dbReference>
<comment type="catalytic activity">
    <reaction evidence="10">
        <text>3-hydroxypropanoate + NADP(+) = 3-oxopropanoate + NADPH + H(+)</text>
        <dbReference type="Rhea" id="RHEA:26438"/>
        <dbReference type="ChEBI" id="CHEBI:15378"/>
        <dbReference type="ChEBI" id="CHEBI:16510"/>
        <dbReference type="ChEBI" id="CHEBI:33190"/>
        <dbReference type="ChEBI" id="CHEBI:57783"/>
        <dbReference type="ChEBI" id="CHEBI:58349"/>
        <dbReference type="EC" id="1.1.1.298"/>
    </reaction>
</comment>
<evidence type="ECO:0000256" key="9">
    <source>
        <dbReference type="ARBA" id="ARBA00045650"/>
    </source>
</evidence>
<comment type="caution">
    <text evidence="11">The sequence shown here is derived from an EMBL/GenBank/DDBJ whole genome shotgun (WGS) entry which is preliminary data.</text>
</comment>
<dbReference type="AlphaFoldDB" id="A0A9D1QAD2"/>
<comment type="similarity">
    <text evidence="1">Belongs to the short-chain dehydrogenases/reductases (SDR) family.</text>
</comment>
<dbReference type="PANTHER" id="PTHR43086:SF3">
    <property type="entry name" value="NADP-DEPENDENT 3-HYDROXY ACID DEHYDROGENASE YDFG"/>
    <property type="match status" value="1"/>
</dbReference>
<dbReference type="PRINTS" id="PR00081">
    <property type="entry name" value="GDHRDH"/>
</dbReference>
<evidence type="ECO:0000313" key="11">
    <source>
        <dbReference type="EMBL" id="HIW08532.1"/>
    </source>
</evidence>
<dbReference type="GO" id="GO:0035527">
    <property type="term" value="F:3-hydroxypropionate dehydrogenase (NADP+) activity"/>
    <property type="evidence" value="ECO:0007669"/>
    <property type="project" value="UniProtKB-EC"/>
</dbReference>